<feature type="region of interest" description="Disordered" evidence="1">
    <location>
        <begin position="1"/>
        <end position="20"/>
    </location>
</feature>
<reference evidence="4" key="1">
    <citation type="journal article" date="2019" name="Int. J. Syst. Evol. Microbiol.">
        <title>The Global Catalogue of Microorganisms (GCM) 10K type strain sequencing project: providing services to taxonomists for standard genome sequencing and annotation.</title>
        <authorList>
            <consortium name="The Broad Institute Genomics Platform"/>
            <consortium name="The Broad Institute Genome Sequencing Center for Infectious Disease"/>
            <person name="Wu L."/>
            <person name="Ma J."/>
        </authorList>
    </citation>
    <scope>NUCLEOTIDE SEQUENCE [LARGE SCALE GENOMIC DNA]</scope>
    <source>
        <strain evidence="4">CECT 7649</strain>
    </source>
</reference>
<dbReference type="InterPro" id="IPR052544">
    <property type="entry name" value="Bacteriocin_Proc_Enz"/>
</dbReference>
<name>A0ABW2P199_9ACTN</name>
<dbReference type="CDD" id="cd02142">
    <property type="entry name" value="McbC_SagB-like_oxidoreductase"/>
    <property type="match status" value="1"/>
</dbReference>
<proteinExistence type="predicted"/>
<evidence type="ECO:0000256" key="1">
    <source>
        <dbReference type="SAM" id="MobiDB-lite"/>
    </source>
</evidence>
<dbReference type="EMBL" id="JBHTCG010000006">
    <property type="protein sequence ID" value="MFC7382698.1"/>
    <property type="molecule type" value="Genomic_DNA"/>
</dbReference>
<evidence type="ECO:0000259" key="2">
    <source>
        <dbReference type="Pfam" id="PF00881"/>
    </source>
</evidence>
<accession>A0ABW2P199</accession>
<feature type="domain" description="Nitroreductase" evidence="2">
    <location>
        <begin position="242"/>
        <end position="350"/>
    </location>
</feature>
<dbReference type="PANTHER" id="PTHR43745:SF2">
    <property type="entry name" value="NITROREDUCTASE MJ1384-RELATED"/>
    <property type="match status" value="1"/>
</dbReference>
<evidence type="ECO:0000313" key="3">
    <source>
        <dbReference type="EMBL" id="MFC7382698.1"/>
    </source>
</evidence>
<dbReference type="SUPFAM" id="SSF55469">
    <property type="entry name" value="FMN-dependent nitroreductase-like"/>
    <property type="match status" value="1"/>
</dbReference>
<feature type="compositionally biased region" description="Basic and acidic residues" evidence="1">
    <location>
        <begin position="1"/>
        <end position="11"/>
    </location>
</feature>
<protein>
    <submittedName>
        <fullName evidence="3">SagB/ThcOx family dehydrogenase</fullName>
    </submittedName>
</protein>
<dbReference type="InterPro" id="IPR029479">
    <property type="entry name" value="Nitroreductase"/>
</dbReference>
<dbReference type="Proteomes" id="UP001596496">
    <property type="component" value="Unassembled WGS sequence"/>
</dbReference>
<sequence length="352" mass="38989">MRRQSAEHRQNSPEPPVNAAPRWAAGTVVIPDEDGKATVRSPFANSPVLMGRRALISLAAGENDISGLAVLKDCGLLEADAIDDDTGRGLAHWHARGWSHALTTYLWSRRASFQDDGEAYRDRQMEALATFLREDGPPPSPRRAATRPMVLPEPAPLPETPVGEVLRKRVTSRTLHRRAFGDQRLSDLLGHGLARASRNRDPDPADPQRFLFSYGAAFDYYVAVYDVHGIESGIHLYDPSTHALENLGTVHGEAETRAACKELFIGQRQVETAAATVFVVADFPRYQWRYRHERGLRNLYFDSARVGQALILVATACGLQTWLTPAVRDSLGERLFQLAPIDHQVLTTVTVA</sequence>
<dbReference type="RefSeq" id="WP_380825989.1">
    <property type="nucleotide sequence ID" value="NZ_JBHTCG010000006.1"/>
</dbReference>
<organism evidence="3 4">
    <name type="scientific">Sphaerisporangium rhizosphaerae</name>
    <dbReference type="NCBI Taxonomy" id="2269375"/>
    <lineage>
        <taxon>Bacteria</taxon>
        <taxon>Bacillati</taxon>
        <taxon>Actinomycetota</taxon>
        <taxon>Actinomycetes</taxon>
        <taxon>Streptosporangiales</taxon>
        <taxon>Streptosporangiaceae</taxon>
        <taxon>Sphaerisporangium</taxon>
    </lineage>
</organism>
<dbReference type="Pfam" id="PF00881">
    <property type="entry name" value="Nitroreductase"/>
    <property type="match status" value="1"/>
</dbReference>
<keyword evidence="4" id="KW-1185">Reference proteome</keyword>
<dbReference type="Gene3D" id="3.40.109.10">
    <property type="entry name" value="NADH Oxidase"/>
    <property type="match status" value="1"/>
</dbReference>
<dbReference type="PANTHER" id="PTHR43745">
    <property type="entry name" value="NITROREDUCTASE MJ1384-RELATED"/>
    <property type="match status" value="1"/>
</dbReference>
<comment type="caution">
    <text evidence="3">The sequence shown here is derived from an EMBL/GenBank/DDBJ whole genome shotgun (WGS) entry which is preliminary data.</text>
</comment>
<evidence type="ECO:0000313" key="4">
    <source>
        <dbReference type="Proteomes" id="UP001596496"/>
    </source>
</evidence>
<feature type="region of interest" description="Disordered" evidence="1">
    <location>
        <begin position="132"/>
        <end position="160"/>
    </location>
</feature>
<gene>
    <name evidence="3" type="ORF">ACFQSB_10820</name>
</gene>
<dbReference type="InterPro" id="IPR000415">
    <property type="entry name" value="Nitroreductase-like"/>
</dbReference>